<evidence type="ECO:0000259" key="3">
    <source>
        <dbReference type="PROSITE" id="PS50113"/>
    </source>
</evidence>
<feature type="domain" description="EAL" evidence="4">
    <location>
        <begin position="560"/>
        <end position="814"/>
    </location>
</feature>
<evidence type="ECO:0000259" key="2">
    <source>
        <dbReference type="PROSITE" id="PS50112"/>
    </source>
</evidence>
<accession>A0A178MSD4</accession>
<evidence type="ECO:0000313" key="7">
    <source>
        <dbReference type="Proteomes" id="UP000078428"/>
    </source>
</evidence>
<organism evidence="6 7">
    <name type="scientific">Paramagnetospirillum marisnigri</name>
    <dbReference type="NCBI Taxonomy" id="1285242"/>
    <lineage>
        <taxon>Bacteria</taxon>
        <taxon>Pseudomonadati</taxon>
        <taxon>Pseudomonadota</taxon>
        <taxon>Alphaproteobacteria</taxon>
        <taxon>Rhodospirillales</taxon>
        <taxon>Magnetospirillaceae</taxon>
        <taxon>Paramagnetospirillum</taxon>
    </lineage>
</organism>
<feature type="domain" description="GGDEF" evidence="5">
    <location>
        <begin position="418"/>
        <end position="551"/>
    </location>
</feature>
<comment type="caution">
    <text evidence="6">The sequence shown here is derived from an EMBL/GenBank/DDBJ whole genome shotgun (WGS) entry which is preliminary data.</text>
</comment>
<gene>
    <name evidence="6" type="ORF">A6A04_01030</name>
</gene>
<dbReference type="InterPro" id="IPR013767">
    <property type="entry name" value="PAS_fold"/>
</dbReference>
<dbReference type="GO" id="GO:0071111">
    <property type="term" value="F:cyclic-guanylate-specific phosphodiesterase activity"/>
    <property type="evidence" value="ECO:0007669"/>
    <property type="project" value="UniProtKB-EC"/>
</dbReference>
<dbReference type="InterPro" id="IPR035965">
    <property type="entry name" value="PAS-like_dom_sf"/>
</dbReference>
<evidence type="ECO:0000259" key="4">
    <source>
        <dbReference type="PROSITE" id="PS50883"/>
    </source>
</evidence>
<protein>
    <recommendedName>
        <fullName evidence="8">PAS domain S-box protein</fullName>
    </recommendedName>
</protein>
<dbReference type="FunFam" id="3.30.70.270:FF:000001">
    <property type="entry name" value="Diguanylate cyclase domain protein"/>
    <property type="match status" value="1"/>
</dbReference>
<feature type="domain" description="PAS" evidence="2">
    <location>
        <begin position="261"/>
        <end position="307"/>
    </location>
</feature>
<dbReference type="InterPro" id="IPR029787">
    <property type="entry name" value="Nucleotide_cyclase"/>
</dbReference>
<dbReference type="SMART" id="SM00052">
    <property type="entry name" value="EAL"/>
    <property type="match status" value="1"/>
</dbReference>
<dbReference type="SUPFAM" id="SSF141868">
    <property type="entry name" value="EAL domain-like"/>
    <property type="match status" value="1"/>
</dbReference>
<dbReference type="SMART" id="SM00091">
    <property type="entry name" value="PAS"/>
    <property type="match status" value="3"/>
</dbReference>
<sequence length="814" mass="89570">MGHGSDVKVGLDGALRAIFDNALDAICLHQNARHILANPAYVRLFGYTSAKDLVGQPVIDTIAPECREQVMDRIARRVRGEAVTAQYLTRGRRQDGTTFDLEIHGSAFTIEGETYILAILRDVSAAVAEAGRLRESEARMRTLFDSSPDPAWIIEGSRFVECNAAAVDFLGYPSKDDLLFVHPSQISPKIQPDGQPSYAKAEEMIRIAQARGIHRFEWLHSRADESEFLAEVTLSAITLQGRPAIYCTWRDITQRKLAEAEMQLAASVFHTTREGILITDAKGIILSVNPAFSDITGYSAEEAVGQTPRLLKSNHHGGAFYAEMWHQIVDTGGWQGEVWNRRKNGEAYLEWLTISAIPGPDGRPDRFVSVFTDVTELRRKDEQIRHQAYHDSLTGLPNRALLGDRLEHAIEVAQREDSQVAVLFLDLDHFKVVNDSLGHQEGDRLLQQTAQRILDSVRRSDTVGRLGGDEFIVILSGVDAGSEVALVAEKIIAAIAQPFDLAGRPVHAGTSIGIAVFPQDGGTAETLMKNADTAMYQAKGAGRSTFRFFDPSMNRRAVQRLEMEANLRAALDLGEFRLFYQPKIHVLTGRCCGAEALIRWQRADGALVSPADFIPVAEETGLIIPIGYWVIEETCRQNVAWRASGLAAVPVSVNLSLRQFHDHALVDRIAAILAAYGVEAEAIEVELTESAVMEEPDKAIVTLKRLRDLGLKVSVDDFGTGYSSLAYLKRFPISTIKIDRSFVTDLGTDPEDAAIAQTIIALARTLKLDVVAEGVETEGQLAILTEMGCEVVQGYIFGRPVPADDFVTWLSSGR</sequence>
<dbReference type="InterPro" id="IPR012226">
    <property type="entry name" value="Diguanyl_cyclase/Pdiesterase"/>
</dbReference>
<evidence type="ECO:0000256" key="1">
    <source>
        <dbReference type="ARBA" id="ARBA00051114"/>
    </source>
</evidence>
<dbReference type="PANTHER" id="PTHR44757:SF2">
    <property type="entry name" value="BIOFILM ARCHITECTURE MAINTENANCE PROTEIN MBAA"/>
    <property type="match status" value="1"/>
</dbReference>
<dbReference type="SMART" id="SM00267">
    <property type="entry name" value="GGDEF"/>
    <property type="match status" value="1"/>
</dbReference>
<dbReference type="NCBIfam" id="TIGR00229">
    <property type="entry name" value="sensory_box"/>
    <property type="match status" value="3"/>
</dbReference>
<dbReference type="InterPro" id="IPR000160">
    <property type="entry name" value="GGDEF_dom"/>
</dbReference>
<dbReference type="Pfam" id="PF00990">
    <property type="entry name" value="GGDEF"/>
    <property type="match status" value="1"/>
</dbReference>
<dbReference type="InterPro" id="IPR052155">
    <property type="entry name" value="Biofilm_reg_signaling"/>
</dbReference>
<dbReference type="Gene3D" id="3.30.70.270">
    <property type="match status" value="1"/>
</dbReference>
<dbReference type="Pfam" id="PF00563">
    <property type="entry name" value="EAL"/>
    <property type="match status" value="1"/>
</dbReference>
<dbReference type="CDD" id="cd01949">
    <property type="entry name" value="GGDEF"/>
    <property type="match status" value="1"/>
</dbReference>
<dbReference type="EMBL" id="LWQT01000044">
    <property type="protein sequence ID" value="OAN52308.1"/>
    <property type="molecule type" value="Genomic_DNA"/>
</dbReference>
<dbReference type="PROSITE" id="PS50887">
    <property type="entry name" value="GGDEF"/>
    <property type="match status" value="1"/>
</dbReference>
<proteinExistence type="predicted"/>
<dbReference type="InterPro" id="IPR001610">
    <property type="entry name" value="PAC"/>
</dbReference>
<dbReference type="InterPro" id="IPR001633">
    <property type="entry name" value="EAL_dom"/>
</dbReference>
<comment type="catalytic activity">
    <reaction evidence="1">
        <text>3',3'-c-di-GMP + H2O = 5'-phosphoguanylyl(3'-&gt;5')guanosine + H(+)</text>
        <dbReference type="Rhea" id="RHEA:24902"/>
        <dbReference type="ChEBI" id="CHEBI:15377"/>
        <dbReference type="ChEBI" id="CHEBI:15378"/>
        <dbReference type="ChEBI" id="CHEBI:58754"/>
        <dbReference type="ChEBI" id="CHEBI:58805"/>
        <dbReference type="EC" id="3.1.4.52"/>
    </reaction>
    <physiologicalReaction direction="left-to-right" evidence="1">
        <dbReference type="Rhea" id="RHEA:24903"/>
    </physiologicalReaction>
</comment>
<keyword evidence="7" id="KW-1185">Reference proteome</keyword>
<dbReference type="AlphaFoldDB" id="A0A178MSD4"/>
<dbReference type="CDD" id="cd00130">
    <property type="entry name" value="PAS"/>
    <property type="match status" value="2"/>
</dbReference>
<dbReference type="CDD" id="cd01948">
    <property type="entry name" value="EAL"/>
    <property type="match status" value="1"/>
</dbReference>
<dbReference type="InterPro" id="IPR000014">
    <property type="entry name" value="PAS"/>
</dbReference>
<dbReference type="PROSITE" id="PS50112">
    <property type="entry name" value="PAS"/>
    <property type="match status" value="1"/>
</dbReference>
<dbReference type="PIRSF" id="PIRSF005925">
    <property type="entry name" value="Dos"/>
    <property type="match status" value="1"/>
</dbReference>
<reference evidence="6 7" key="1">
    <citation type="submission" date="2016-04" db="EMBL/GenBank/DDBJ databases">
        <title>Draft genome sequence of freshwater magnetotactic bacteria Magnetospirillum marisnigri SP-1 and Magnetospirillum moscoviense BB-1.</title>
        <authorList>
            <person name="Koziaeva V."/>
            <person name="Dziuba M.V."/>
            <person name="Ivanov T.M."/>
            <person name="Kuznetsov B."/>
            <person name="Grouzdev D.S."/>
        </authorList>
    </citation>
    <scope>NUCLEOTIDE SEQUENCE [LARGE SCALE GENOMIC DNA]</scope>
    <source>
        <strain evidence="6 7">SP-1</strain>
    </source>
</reference>
<dbReference type="SUPFAM" id="SSF55073">
    <property type="entry name" value="Nucleotide cyclase"/>
    <property type="match status" value="1"/>
</dbReference>
<dbReference type="InterPro" id="IPR043128">
    <property type="entry name" value="Rev_trsase/Diguanyl_cyclase"/>
</dbReference>
<dbReference type="Pfam" id="PF00989">
    <property type="entry name" value="PAS"/>
    <property type="match status" value="1"/>
</dbReference>
<dbReference type="Gene3D" id="3.30.450.20">
    <property type="entry name" value="PAS domain"/>
    <property type="match status" value="3"/>
</dbReference>
<evidence type="ECO:0000313" key="6">
    <source>
        <dbReference type="EMBL" id="OAN52308.1"/>
    </source>
</evidence>
<dbReference type="RefSeq" id="WP_068491199.1">
    <property type="nucleotide sequence ID" value="NZ_LWQT01000044.1"/>
</dbReference>
<dbReference type="STRING" id="1285242.A6A04_01030"/>
<dbReference type="Proteomes" id="UP000078428">
    <property type="component" value="Unassembled WGS sequence"/>
</dbReference>
<feature type="domain" description="PAC" evidence="3">
    <location>
        <begin position="334"/>
        <end position="386"/>
    </location>
</feature>
<dbReference type="SUPFAM" id="SSF55785">
    <property type="entry name" value="PYP-like sensor domain (PAS domain)"/>
    <property type="match status" value="3"/>
</dbReference>
<dbReference type="InterPro" id="IPR035919">
    <property type="entry name" value="EAL_sf"/>
</dbReference>
<dbReference type="PANTHER" id="PTHR44757">
    <property type="entry name" value="DIGUANYLATE CYCLASE DGCP"/>
    <property type="match status" value="1"/>
</dbReference>
<name>A0A178MSD4_9PROT</name>
<dbReference type="PROSITE" id="PS50883">
    <property type="entry name" value="EAL"/>
    <property type="match status" value="1"/>
</dbReference>
<dbReference type="FunFam" id="3.20.20.450:FF:000001">
    <property type="entry name" value="Cyclic di-GMP phosphodiesterase yahA"/>
    <property type="match status" value="1"/>
</dbReference>
<dbReference type="GO" id="GO:0006355">
    <property type="term" value="P:regulation of DNA-templated transcription"/>
    <property type="evidence" value="ECO:0007669"/>
    <property type="project" value="InterPro"/>
</dbReference>
<evidence type="ECO:0000259" key="5">
    <source>
        <dbReference type="PROSITE" id="PS50887"/>
    </source>
</evidence>
<dbReference type="PROSITE" id="PS50113">
    <property type="entry name" value="PAC"/>
    <property type="match status" value="1"/>
</dbReference>
<evidence type="ECO:0008006" key="8">
    <source>
        <dbReference type="Google" id="ProtNLM"/>
    </source>
</evidence>
<dbReference type="Pfam" id="PF13426">
    <property type="entry name" value="PAS_9"/>
    <property type="match status" value="2"/>
</dbReference>
<dbReference type="NCBIfam" id="TIGR00254">
    <property type="entry name" value="GGDEF"/>
    <property type="match status" value="1"/>
</dbReference>
<dbReference type="SMART" id="SM00086">
    <property type="entry name" value="PAC"/>
    <property type="match status" value="3"/>
</dbReference>
<dbReference type="GO" id="GO:0071732">
    <property type="term" value="P:cellular response to nitric oxide"/>
    <property type="evidence" value="ECO:0007669"/>
    <property type="project" value="UniProtKB-ARBA"/>
</dbReference>
<dbReference type="Gene3D" id="3.20.20.450">
    <property type="entry name" value="EAL domain"/>
    <property type="match status" value="1"/>
</dbReference>
<dbReference type="InterPro" id="IPR000700">
    <property type="entry name" value="PAS-assoc_C"/>
</dbReference>